<dbReference type="PANTHER" id="PTHR43827:SF3">
    <property type="entry name" value="NADP-DEPENDENT OXIDOREDUCTASE DOMAIN-CONTAINING PROTEIN"/>
    <property type="match status" value="1"/>
</dbReference>
<evidence type="ECO:0000256" key="7">
    <source>
        <dbReference type="PIRSR" id="PIRSR000097-3"/>
    </source>
</evidence>
<dbReference type="AlphaFoldDB" id="G6XF17"/>
<dbReference type="EMBL" id="AGQV01000001">
    <property type="protein sequence ID" value="EHH68775.1"/>
    <property type="molecule type" value="Genomic_DNA"/>
</dbReference>
<keyword evidence="2" id="KW-0521">NADP</keyword>
<dbReference type="Proteomes" id="UP000004949">
    <property type="component" value="Unassembled WGS sequence"/>
</dbReference>
<dbReference type="Pfam" id="PF00248">
    <property type="entry name" value="Aldo_ket_red"/>
    <property type="match status" value="1"/>
</dbReference>
<feature type="domain" description="NADP-dependent oxidoreductase" evidence="8">
    <location>
        <begin position="39"/>
        <end position="277"/>
    </location>
</feature>
<dbReference type="FunFam" id="3.20.20.100:FF:000002">
    <property type="entry name" value="2,5-diketo-D-gluconic acid reductase A"/>
    <property type="match status" value="1"/>
</dbReference>
<sequence length="293" mass="33527">MQGSHIRFLVGDPSMSAPKSILDIQTVIPFHDGRAIPQLGLGVWQTPPDQTADVVREAIRLGYRSVDTARLYRNEEGVGEAIEKHPDIFVTTKLWNDEQGYDRALRAYEKSTRLLKRPVLDLFLIHWPMPEQGQYVETWKALVELKKSGRVKSIGVSNFEPEHLERIMDATGEIPVVNQIELHPDFQQRKLQDFHEKHNIRTEAWRPLGKGRVLTDERIVRIAQKHDKTPAQVVIRWHLQEGLIVIPKSANPKRLAENLDVFDFALDADDLQVIDGMDRADGRMGADPRTAKF</sequence>
<dbReference type="InterPro" id="IPR023210">
    <property type="entry name" value="NADP_OxRdtase_dom"/>
</dbReference>
<dbReference type="PROSITE" id="PS00063">
    <property type="entry name" value="ALDOKETO_REDUCTASE_3"/>
    <property type="match status" value="1"/>
</dbReference>
<keyword evidence="3 9" id="KW-0560">Oxidoreductase</keyword>
<gene>
    <name evidence="9" type="ORF">GMO_00820</name>
</gene>
<dbReference type="GO" id="GO:0050580">
    <property type="term" value="F:2,5-didehydrogluconate reductase activity"/>
    <property type="evidence" value="ECO:0007669"/>
    <property type="project" value="UniProtKB-EC"/>
</dbReference>
<proteinExistence type="inferred from homology"/>
<evidence type="ECO:0000313" key="10">
    <source>
        <dbReference type="Proteomes" id="UP000004949"/>
    </source>
</evidence>
<evidence type="ECO:0000256" key="3">
    <source>
        <dbReference type="ARBA" id="ARBA00023002"/>
    </source>
</evidence>
<dbReference type="InterPro" id="IPR036812">
    <property type="entry name" value="NAD(P)_OxRdtase_dom_sf"/>
</dbReference>
<comment type="caution">
    <text evidence="9">The sequence shown here is derived from an EMBL/GenBank/DDBJ whole genome shotgun (WGS) entry which is preliminary data.</text>
</comment>
<evidence type="ECO:0000256" key="4">
    <source>
        <dbReference type="ARBA" id="ARBA00049445"/>
    </source>
</evidence>
<dbReference type="PROSITE" id="PS00062">
    <property type="entry name" value="ALDOKETO_REDUCTASE_2"/>
    <property type="match status" value="1"/>
</dbReference>
<evidence type="ECO:0000313" key="9">
    <source>
        <dbReference type="EMBL" id="EHH68775.1"/>
    </source>
</evidence>
<dbReference type="InterPro" id="IPR018170">
    <property type="entry name" value="Aldo/ket_reductase_CS"/>
</dbReference>
<dbReference type="PRINTS" id="PR00069">
    <property type="entry name" value="ALDKETRDTASE"/>
</dbReference>
<organism evidence="9 10">
    <name type="scientific">Gluconobacter morbifer G707</name>
    <dbReference type="NCBI Taxonomy" id="1088869"/>
    <lineage>
        <taxon>Bacteria</taxon>
        <taxon>Pseudomonadati</taxon>
        <taxon>Pseudomonadota</taxon>
        <taxon>Alphaproteobacteria</taxon>
        <taxon>Acetobacterales</taxon>
        <taxon>Acetobacteraceae</taxon>
        <taxon>Gluconobacter</taxon>
    </lineage>
</organism>
<accession>G6XF17</accession>
<dbReference type="PANTHER" id="PTHR43827">
    <property type="entry name" value="2,5-DIKETO-D-GLUCONIC ACID REDUCTASE"/>
    <property type="match status" value="1"/>
</dbReference>
<feature type="active site" description="Proton donor" evidence="5">
    <location>
        <position position="72"/>
    </location>
</feature>
<dbReference type="PROSITE" id="PS00798">
    <property type="entry name" value="ALDOKETO_REDUCTASE_1"/>
    <property type="match status" value="1"/>
</dbReference>
<reference evidence="9 10" key="1">
    <citation type="submission" date="2011-10" db="EMBL/GenBank/DDBJ databases">
        <title>Genome sequence of Gluconobacter morbifer G707, isolated from Drosophila gut.</title>
        <authorList>
            <person name="Lee W.-J."/>
            <person name="Kim E.-K."/>
        </authorList>
    </citation>
    <scope>NUCLEOTIDE SEQUENCE [LARGE SCALE GENOMIC DNA]</scope>
    <source>
        <strain evidence="9 10">G707</strain>
    </source>
</reference>
<comment type="catalytic activity">
    <reaction evidence="4">
        <text>hydroxyacetone + NADP(+) = methylglyoxal + NADPH + H(+)</text>
        <dbReference type="Rhea" id="RHEA:27986"/>
        <dbReference type="ChEBI" id="CHEBI:15378"/>
        <dbReference type="ChEBI" id="CHEBI:17158"/>
        <dbReference type="ChEBI" id="CHEBI:27957"/>
        <dbReference type="ChEBI" id="CHEBI:57783"/>
        <dbReference type="ChEBI" id="CHEBI:58349"/>
    </reaction>
</comment>
<evidence type="ECO:0000256" key="2">
    <source>
        <dbReference type="ARBA" id="ARBA00022857"/>
    </source>
</evidence>
<evidence type="ECO:0000256" key="6">
    <source>
        <dbReference type="PIRSR" id="PIRSR000097-2"/>
    </source>
</evidence>
<protein>
    <submittedName>
        <fullName evidence="9">Putative 2,5-diketo-D-gluconic acid reductase</fullName>
        <ecNumber evidence="9">1.1.1.274</ecNumber>
    </submittedName>
</protein>
<dbReference type="eggNOG" id="COG0656">
    <property type="taxonomic scope" value="Bacteria"/>
</dbReference>
<name>G6XF17_9PROT</name>
<dbReference type="GO" id="GO:1990002">
    <property type="term" value="F:methylglyoxal reductase (NADPH) (acetol producing) activity"/>
    <property type="evidence" value="ECO:0007669"/>
    <property type="project" value="RHEA"/>
</dbReference>
<dbReference type="EC" id="1.1.1.274" evidence="9"/>
<feature type="site" description="Lowers pKa of active site Tyr" evidence="7">
    <location>
        <position position="93"/>
    </location>
</feature>
<evidence type="ECO:0000256" key="1">
    <source>
        <dbReference type="ARBA" id="ARBA00007905"/>
    </source>
</evidence>
<keyword evidence="10" id="KW-1185">Reference proteome</keyword>
<comment type="similarity">
    <text evidence="1">Belongs to the aldo/keto reductase family.</text>
</comment>
<dbReference type="SUPFAM" id="SSF51430">
    <property type="entry name" value="NAD(P)-linked oxidoreductase"/>
    <property type="match status" value="1"/>
</dbReference>
<evidence type="ECO:0000259" key="8">
    <source>
        <dbReference type="Pfam" id="PF00248"/>
    </source>
</evidence>
<dbReference type="PIRSF" id="PIRSF000097">
    <property type="entry name" value="AKR"/>
    <property type="match status" value="1"/>
</dbReference>
<dbReference type="PATRIC" id="fig|1088869.3.peg.81"/>
<dbReference type="Gene3D" id="3.20.20.100">
    <property type="entry name" value="NADP-dependent oxidoreductase domain"/>
    <property type="match status" value="1"/>
</dbReference>
<feature type="binding site" evidence="6">
    <location>
        <position position="126"/>
    </location>
    <ligand>
        <name>substrate</name>
    </ligand>
</feature>
<dbReference type="InterPro" id="IPR020471">
    <property type="entry name" value="AKR"/>
</dbReference>
<evidence type="ECO:0000256" key="5">
    <source>
        <dbReference type="PIRSR" id="PIRSR000097-1"/>
    </source>
</evidence>
<dbReference type="STRING" id="1088869.GMO_00820"/>